<comment type="caution">
    <text evidence="4">The sequence shown here is derived from an EMBL/GenBank/DDBJ whole genome shotgun (WGS) entry which is preliminary data.</text>
</comment>
<keyword evidence="2" id="KW-0472">Membrane</keyword>
<evidence type="ECO:0000256" key="2">
    <source>
        <dbReference type="SAM" id="Phobius"/>
    </source>
</evidence>
<dbReference type="InterPro" id="IPR029016">
    <property type="entry name" value="GAF-like_dom_sf"/>
</dbReference>
<feature type="domain" description="PAS" evidence="3">
    <location>
        <begin position="138"/>
        <end position="208"/>
    </location>
</feature>
<dbReference type="AlphaFoldDB" id="A0AAJ4R6D3"/>
<sequence length="384" mass="41228">MNRVYRVASQWSVATLGFVLLSLTLGRAITDTDTPLVDFIEVSLPFAVGLGLIGGGIWLARTHPVGRIIQLAMWILGGALVGVAVTLWVLFIISLEQVPAGEPIVLVLNDVGIFMTAGILLGYYATGLEAREQQLELSEQRFRALTENSSFAVITIDESSTIRYANDAVEELFGYSPASLIGEPLTTLLPDRLQEPQRDAMTQYLSTDERSLDWAGLELVAQRANGEEFPVEVSFGEYAVADDHLFTGVIQDVADRKAAETRLQQHTTKVTQLHKIATDITAADSRAAIHRRAADGAVELFGADVARVAVVEGDQLVPAASSGSNGVDASDPVPLSFGYAGQSYQTDTVLRVDDLADTRSAATSTIRDGGAESDPQPGEDPEHC</sequence>
<dbReference type="InterPro" id="IPR035965">
    <property type="entry name" value="PAS-like_dom_sf"/>
</dbReference>
<keyword evidence="2" id="KW-0812">Transmembrane</keyword>
<dbReference type="InterPro" id="IPR000014">
    <property type="entry name" value="PAS"/>
</dbReference>
<feature type="transmembrane region" description="Helical" evidence="2">
    <location>
        <begin position="105"/>
        <end position="125"/>
    </location>
</feature>
<dbReference type="CDD" id="cd00130">
    <property type="entry name" value="PAS"/>
    <property type="match status" value="1"/>
</dbReference>
<keyword evidence="5" id="KW-1185">Reference proteome</keyword>
<gene>
    <name evidence="4" type="ORF">Nmn1133_13675</name>
</gene>
<dbReference type="Gene3D" id="3.30.450.20">
    <property type="entry name" value="PAS domain"/>
    <property type="match status" value="1"/>
</dbReference>
<name>A0AAJ4R6D3_9EURY</name>
<proteinExistence type="predicted"/>
<dbReference type="NCBIfam" id="TIGR00229">
    <property type="entry name" value="sensory_box"/>
    <property type="match status" value="1"/>
</dbReference>
<reference evidence="4 5" key="1">
    <citation type="submission" date="2018-11" db="EMBL/GenBank/DDBJ databases">
        <title>Genome sequences of Natronomonas sp. CBA1133.</title>
        <authorList>
            <person name="Roh S.W."/>
            <person name="Cha I.-T."/>
        </authorList>
    </citation>
    <scope>NUCLEOTIDE SEQUENCE [LARGE SCALE GENOMIC DNA]</scope>
    <source>
        <strain evidence="4 5">CBA1133</strain>
    </source>
</reference>
<dbReference type="Pfam" id="PF13426">
    <property type="entry name" value="PAS_9"/>
    <property type="match status" value="1"/>
</dbReference>
<protein>
    <submittedName>
        <fullName evidence="4">PAS domain S-box protein</fullName>
    </submittedName>
</protein>
<dbReference type="SMART" id="SM00091">
    <property type="entry name" value="PAS"/>
    <property type="match status" value="1"/>
</dbReference>
<feature type="region of interest" description="Disordered" evidence="1">
    <location>
        <begin position="360"/>
        <end position="384"/>
    </location>
</feature>
<evidence type="ECO:0000313" key="4">
    <source>
        <dbReference type="EMBL" id="RNJ22673.1"/>
    </source>
</evidence>
<dbReference type="PROSITE" id="PS50112">
    <property type="entry name" value="PAS"/>
    <property type="match status" value="1"/>
</dbReference>
<dbReference type="EMBL" id="RJJC01000002">
    <property type="protein sequence ID" value="RNJ22673.1"/>
    <property type="molecule type" value="Genomic_DNA"/>
</dbReference>
<evidence type="ECO:0000259" key="3">
    <source>
        <dbReference type="PROSITE" id="PS50112"/>
    </source>
</evidence>
<organism evidence="4 5">
    <name type="scientific">Halosegnis longus</name>
    <dbReference type="NCBI Taxonomy" id="2216012"/>
    <lineage>
        <taxon>Archaea</taxon>
        <taxon>Methanobacteriati</taxon>
        <taxon>Methanobacteriota</taxon>
        <taxon>Stenosarchaea group</taxon>
        <taxon>Halobacteria</taxon>
        <taxon>Halobacteriales</taxon>
        <taxon>Natronomonadaceae</taxon>
        <taxon>Halosegnis</taxon>
    </lineage>
</organism>
<feature type="transmembrane region" description="Helical" evidence="2">
    <location>
        <begin position="44"/>
        <end position="60"/>
    </location>
</feature>
<accession>A0AAJ4R6D3</accession>
<dbReference type="SUPFAM" id="SSF55781">
    <property type="entry name" value="GAF domain-like"/>
    <property type="match status" value="1"/>
</dbReference>
<dbReference type="Gene3D" id="3.30.450.40">
    <property type="match status" value="1"/>
</dbReference>
<dbReference type="PANTHER" id="PTHR44757:SF2">
    <property type="entry name" value="BIOFILM ARCHITECTURE MAINTENANCE PROTEIN MBAA"/>
    <property type="match status" value="1"/>
</dbReference>
<feature type="transmembrane region" description="Helical" evidence="2">
    <location>
        <begin position="72"/>
        <end position="93"/>
    </location>
</feature>
<evidence type="ECO:0000256" key="1">
    <source>
        <dbReference type="SAM" id="MobiDB-lite"/>
    </source>
</evidence>
<evidence type="ECO:0000313" key="5">
    <source>
        <dbReference type="Proteomes" id="UP000270581"/>
    </source>
</evidence>
<dbReference type="Proteomes" id="UP000270581">
    <property type="component" value="Unassembled WGS sequence"/>
</dbReference>
<keyword evidence="2" id="KW-1133">Transmembrane helix</keyword>
<dbReference type="PANTHER" id="PTHR44757">
    <property type="entry name" value="DIGUANYLATE CYCLASE DGCP"/>
    <property type="match status" value="1"/>
</dbReference>
<dbReference type="SUPFAM" id="SSF55785">
    <property type="entry name" value="PYP-like sensor domain (PAS domain)"/>
    <property type="match status" value="1"/>
</dbReference>
<dbReference type="InterPro" id="IPR052155">
    <property type="entry name" value="Biofilm_reg_signaling"/>
</dbReference>